<feature type="compositionally biased region" description="Basic and acidic residues" evidence="1">
    <location>
        <begin position="689"/>
        <end position="698"/>
    </location>
</feature>
<feature type="compositionally biased region" description="Polar residues" evidence="1">
    <location>
        <begin position="587"/>
        <end position="615"/>
    </location>
</feature>
<feature type="compositionally biased region" description="Basic and acidic residues" evidence="1">
    <location>
        <begin position="462"/>
        <end position="472"/>
    </location>
</feature>
<evidence type="ECO:0000313" key="2">
    <source>
        <dbReference type="EMBL" id="KAG0648880.1"/>
    </source>
</evidence>
<feature type="compositionally biased region" description="Basic and acidic residues" evidence="1">
    <location>
        <begin position="263"/>
        <end position="276"/>
    </location>
</feature>
<dbReference type="AlphaFoldDB" id="A0A9P6VJM0"/>
<sequence length="734" mass="74331">MEKIKNILSGHKNDENVTTEHTTGTSGTSGTSGVHSGNDQTSGLTSGHRDNLGSSNTTTQNTTSSGLGNTSNTTSTGLGNTQTTGLSSGTAGPHTSGLANKADPRVDSDLDGSRTAGVGNTSSSLGSNQNTTSSGLGSNQNATAGGLGHHQNTTSSGLGNTQNAGISSGTAGPHTSSLENKIDPRVDSDRDGSRTVGGAGNTTSTGYGSSNTTGHTTGDTGFSGNERGSGIGGTSSTTGTGTTSTGTDPAHPHKSHLANVVDPRVDPNMDGSRGHTSDPYTAGAGQSHLGRDATVGAVGGAGAYEAGKHHHGTDTGVGGTSSSTTAGPHSSNVANKADPTVDSDRSKDHHYGRDAGIAGGVGGAAYEADKYQQKHDKDLTHAEREAKKEHKHELKEEKREHKEEKHQHKESKGGLLSFLHRDKSKKYTKEEEDEFDRQEREHNSHKGRDALGGAAVGGAAYEADKHHRDHTSGVEADTNKALPTAPGNHGIGTGAGTQNALAGDNTTSTSSGHHLGRDAAAVGGAGALGEHEHNTHSGTTGSGVNATPLDQKPRGTDLGDKLHGVERNRGVQGSTGFPHESAGSVGHGNTSSGLTGGNQYDNTSSGLTGSSQGHSSHLGRDAAGVGAAGALGEHEHRKHETTTGQQPSLGTQAQNFPTTDAHSSSQDPKYSGAGYDSSNTGFQSGAGSERNRLHKDPPAGHPAAQAMQGEENLNRDTGVANAHGQGGVNTGSNY</sequence>
<reference evidence="2" key="1">
    <citation type="submission" date="2019-07" db="EMBL/GenBank/DDBJ databases">
        <title>Hyphodiscus hymeniophilus genome sequencing and assembly.</title>
        <authorList>
            <person name="Kramer G."/>
            <person name="Nodwell J."/>
        </authorList>
    </citation>
    <scope>NUCLEOTIDE SEQUENCE</scope>
    <source>
        <strain evidence="2">ATCC 34498</strain>
    </source>
</reference>
<feature type="compositionally biased region" description="Basic and acidic residues" evidence="1">
    <location>
        <begin position="632"/>
        <end position="641"/>
    </location>
</feature>
<feature type="compositionally biased region" description="Low complexity" evidence="1">
    <location>
        <begin position="320"/>
        <end position="331"/>
    </location>
</feature>
<keyword evidence="3" id="KW-1185">Reference proteome</keyword>
<feature type="compositionally biased region" description="Basic and acidic residues" evidence="1">
    <location>
        <begin position="551"/>
        <end position="569"/>
    </location>
</feature>
<feature type="compositionally biased region" description="Polar residues" evidence="1">
    <location>
        <begin position="118"/>
        <end position="143"/>
    </location>
</feature>
<feature type="compositionally biased region" description="Basic and acidic residues" evidence="1">
    <location>
        <begin position="102"/>
        <end position="112"/>
    </location>
</feature>
<feature type="compositionally biased region" description="Polar residues" evidence="1">
    <location>
        <begin position="676"/>
        <end position="686"/>
    </location>
</feature>
<feature type="compositionally biased region" description="Low complexity" evidence="1">
    <location>
        <begin position="19"/>
        <end position="38"/>
    </location>
</feature>
<feature type="compositionally biased region" description="Low complexity" evidence="1">
    <location>
        <begin position="234"/>
        <end position="247"/>
    </location>
</feature>
<evidence type="ECO:0000313" key="3">
    <source>
        <dbReference type="Proteomes" id="UP000785200"/>
    </source>
</evidence>
<feature type="compositionally biased region" description="Low complexity" evidence="1">
    <location>
        <begin position="451"/>
        <end position="460"/>
    </location>
</feature>
<feature type="compositionally biased region" description="Polar residues" evidence="1">
    <location>
        <begin position="536"/>
        <end position="545"/>
    </location>
</feature>
<evidence type="ECO:0000256" key="1">
    <source>
        <dbReference type="SAM" id="MobiDB-lite"/>
    </source>
</evidence>
<feature type="compositionally biased region" description="Polar residues" evidence="1">
    <location>
        <begin position="496"/>
        <end position="512"/>
    </location>
</feature>
<feature type="compositionally biased region" description="Basic and acidic residues" evidence="1">
    <location>
        <begin position="419"/>
        <end position="429"/>
    </location>
</feature>
<dbReference type="OrthoDB" id="2590867at2759"/>
<feature type="compositionally biased region" description="Low complexity" evidence="1">
    <location>
        <begin position="621"/>
        <end position="631"/>
    </location>
</feature>
<gene>
    <name evidence="2" type="ORF">D0Z07_4630</name>
</gene>
<protein>
    <submittedName>
        <fullName evidence="2">Uncharacterized protein</fullName>
    </submittedName>
</protein>
<proteinExistence type="predicted"/>
<feature type="compositionally biased region" description="Basic and acidic residues" evidence="1">
    <location>
        <begin position="1"/>
        <end position="15"/>
    </location>
</feature>
<accession>A0A9P6VJM0</accession>
<dbReference type="PANTHER" id="PTHR39606">
    <property type="entry name" value="SURFACE PROTEIN, PUTATIVE-RELATED"/>
    <property type="match status" value="1"/>
</dbReference>
<feature type="compositionally biased region" description="Low complexity" evidence="1">
    <location>
        <begin position="52"/>
        <end position="90"/>
    </location>
</feature>
<dbReference type="PANTHER" id="PTHR39606:SF1">
    <property type="entry name" value="CELL SURFACE PROTEIN"/>
    <property type="match status" value="1"/>
</dbReference>
<feature type="region of interest" description="Disordered" evidence="1">
    <location>
        <begin position="1"/>
        <end position="734"/>
    </location>
</feature>
<dbReference type="EMBL" id="VNKQ01000009">
    <property type="protein sequence ID" value="KAG0648880.1"/>
    <property type="molecule type" value="Genomic_DNA"/>
</dbReference>
<feature type="compositionally biased region" description="Low complexity" evidence="1">
    <location>
        <begin position="201"/>
        <end position="224"/>
    </location>
</feature>
<feature type="compositionally biased region" description="Basic and acidic residues" evidence="1">
    <location>
        <begin position="437"/>
        <end position="449"/>
    </location>
</feature>
<dbReference type="Proteomes" id="UP000785200">
    <property type="component" value="Unassembled WGS sequence"/>
</dbReference>
<feature type="compositionally biased region" description="Gly residues" evidence="1">
    <location>
        <begin position="724"/>
        <end position="734"/>
    </location>
</feature>
<name>A0A9P6VJM0_9HELO</name>
<feature type="compositionally biased region" description="Basic and acidic residues" evidence="1">
    <location>
        <begin position="342"/>
        <end position="353"/>
    </location>
</feature>
<comment type="caution">
    <text evidence="2">The sequence shown here is derived from an EMBL/GenBank/DDBJ whole genome shotgun (WGS) entry which is preliminary data.</text>
</comment>
<feature type="compositionally biased region" description="Basic and acidic residues" evidence="1">
    <location>
        <begin position="367"/>
        <end position="412"/>
    </location>
</feature>
<feature type="compositionally biased region" description="Polar residues" evidence="1">
    <location>
        <begin position="642"/>
        <end position="668"/>
    </location>
</feature>
<feature type="compositionally biased region" description="Polar residues" evidence="1">
    <location>
        <begin position="150"/>
        <end position="179"/>
    </location>
</feature>
<feature type="compositionally biased region" description="Basic and acidic residues" evidence="1">
    <location>
        <begin position="180"/>
        <end position="193"/>
    </location>
</feature>
<organism evidence="2 3">
    <name type="scientific">Hyphodiscus hymeniophilus</name>
    <dbReference type="NCBI Taxonomy" id="353542"/>
    <lineage>
        <taxon>Eukaryota</taxon>
        <taxon>Fungi</taxon>
        <taxon>Dikarya</taxon>
        <taxon>Ascomycota</taxon>
        <taxon>Pezizomycotina</taxon>
        <taxon>Leotiomycetes</taxon>
        <taxon>Helotiales</taxon>
        <taxon>Hyphodiscaceae</taxon>
        <taxon>Hyphodiscus</taxon>
    </lineage>
</organism>